<dbReference type="PANTHER" id="PTHR43149">
    <property type="entry name" value="ENOYL-COA HYDRATASE"/>
    <property type="match status" value="1"/>
</dbReference>
<reference evidence="3" key="1">
    <citation type="submission" date="2021-06" db="EMBL/GenBank/DDBJ databases">
        <title>Thalassococcus sp. CAU 1522 isolated from sea sand, Republic of Korea.</title>
        <authorList>
            <person name="Kim W."/>
        </authorList>
    </citation>
    <scope>NUCLEOTIDE SEQUENCE</scope>
    <source>
        <strain evidence="3">CAU 1522</strain>
    </source>
</reference>
<gene>
    <name evidence="3" type="ORF">KUH32_15190</name>
</gene>
<dbReference type="RefSeq" id="WP_217779447.1">
    <property type="nucleotide sequence ID" value="NZ_JAHRWL010000002.1"/>
</dbReference>
<dbReference type="PANTHER" id="PTHR43149:SF1">
    <property type="entry name" value="DELTA(3,5)-DELTA(2,4)-DIENOYL-COA ISOMERASE, MITOCHONDRIAL"/>
    <property type="match status" value="1"/>
</dbReference>
<dbReference type="PROSITE" id="PS00166">
    <property type="entry name" value="ENOYL_COA_HYDRATASE"/>
    <property type="match status" value="1"/>
</dbReference>
<dbReference type="InterPro" id="IPR018376">
    <property type="entry name" value="Enoyl-CoA_hyd/isom_CS"/>
</dbReference>
<dbReference type="InterPro" id="IPR045002">
    <property type="entry name" value="Ech1-like"/>
</dbReference>
<organism evidence="3 4">
    <name type="scientific">Thalassococcus arenae</name>
    <dbReference type="NCBI Taxonomy" id="2851652"/>
    <lineage>
        <taxon>Bacteria</taxon>
        <taxon>Pseudomonadati</taxon>
        <taxon>Pseudomonadota</taxon>
        <taxon>Alphaproteobacteria</taxon>
        <taxon>Rhodobacterales</taxon>
        <taxon>Roseobacteraceae</taxon>
        <taxon>Thalassococcus</taxon>
    </lineage>
</organism>
<evidence type="ECO:0000313" key="4">
    <source>
        <dbReference type="Proteomes" id="UP001166293"/>
    </source>
</evidence>
<comment type="caution">
    <text evidence="3">The sequence shown here is derived from an EMBL/GenBank/DDBJ whole genome shotgun (WGS) entry which is preliminary data.</text>
</comment>
<dbReference type="Pfam" id="PF00378">
    <property type="entry name" value="ECH_1"/>
    <property type="match status" value="1"/>
</dbReference>
<evidence type="ECO:0000256" key="2">
    <source>
        <dbReference type="RuleBase" id="RU003707"/>
    </source>
</evidence>
<keyword evidence="4" id="KW-1185">Reference proteome</keyword>
<name>A0ABS6NAR2_9RHOB</name>
<dbReference type="NCBIfam" id="NF005699">
    <property type="entry name" value="PRK07509.1"/>
    <property type="match status" value="1"/>
</dbReference>
<proteinExistence type="inferred from homology"/>
<dbReference type="EMBL" id="JAHRWL010000002">
    <property type="protein sequence ID" value="MBV2361109.1"/>
    <property type="molecule type" value="Genomic_DNA"/>
</dbReference>
<evidence type="ECO:0000313" key="3">
    <source>
        <dbReference type="EMBL" id="MBV2361109.1"/>
    </source>
</evidence>
<comment type="similarity">
    <text evidence="1 2">Belongs to the enoyl-CoA hydratase/isomerase family.</text>
</comment>
<accession>A0ABS6NAR2</accession>
<dbReference type="InterPro" id="IPR001753">
    <property type="entry name" value="Enoyl-CoA_hydra/iso"/>
</dbReference>
<dbReference type="CDD" id="cd06558">
    <property type="entry name" value="crotonase-like"/>
    <property type="match status" value="1"/>
</dbReference>
<sequence>MTDSVTLTRDGAIATVTINRPEKRNAVDVSVFEGLARIGDSLRGDDTLRAVILTGAGDHFCSGIDTALFLANPNPQALIDQIRAPGDDGANLFQKPCTVWQDVPVPVIAALRGVTYGAGFQIALGADIRIGAPDLRMAIMEIKWGLIPDMGITSALPRLVRADVALELACTGRVVEADEAASLGLVTRIAADPLAEARALAEVIASKNPAAIRANKRLLREGWAVDRATGLRLEAELQSTIIGSANQIEAIMANVQKRAPVFK</sequence>
<protein>
    <submittedName>
        <fullName evidence="3">Crotonase/enoyl-CoA hydratase family protein</fullName>
    </submittedName>
</protein>
<evidence type="ECO:0000256" key="1">
    <source>
        <dbReference type="ARBA" id="ARBA00005254"/>
    </source>
</evidence>
<dbReference type="Proteomes" id="UP001166293">
    <property type="component" value="Unassembled WGS sequence"/>
</dbReference>